<feature type="domain" description="Serine hydrolase" evidence="3">
    <location>
        <begin position="4"/>
        <end position="219"/>
    </location>
</feature>
<dbReference type="GO" id="GO:0016787">
    <property type="term" value="F:hydrolase activity"/>
    <property type="evidence" value="ECO:0007669"/>
    <property type="project" value="UniProtKB-KW"/>
</dbReference>
<reference evidence="4 5" key="1">
    <citation type="journal article" date="2020" name="ISME J.">
        <title>Uncovering the hidden diversity of litter-decomposition mechanisms in mushroom-forming fungi.</title>
        <authorList>
            <person name="Floudas D."/>
            <person name="Bentzer J."/>
            <person name="Ahren D."/>
            <person name="Johansson T."/>
            <person name="Persson P."/>
            <person name="Tunlid A."/>
        </authorList>
    </citation>
    <scope>NUCLEOTIDE SEQUENCE [LARGE SCALE GENOMIC DNA]</scope>
    <source>
        <strain evidence="4 5">CBS 406.79</strain>
    </source>
</reference>
<dbReference type="Gene3D" id="3.40.50.1820">
    <property type="entry name" value="alpha/beta hydrolase"/>
    <property type="match status" value="1"/>
</dbReference>
<dbReference type="PANTHER" id="PTHR48070">
    <property type="entry name" value="ESTERASE OVCA2"/>
    <property type="match status" value="1"/>
</dbReference>
<dbReference type="Pfam" id="PF03959">
    <property type="entry name" value="FSH1"/>
    <property type="match status" value="1"/>
</dbReference>
<gene>
    <name evidence="4" type="ORF">D9757_001037</name>
</gene>
<feature type="region of interest" description="Disordered" evidence="2">
    <location>
        <begin position="228"/>
        <end position="259"/>
    </location>
</feature>
<sequence length="259" mass="28248">MSSVQKRVLCLHGYSANANMFSKKLMAVRQQCPEIEFVFIDAPHVLQPVDLPSPAQVGYFSGMDSESANKDPQRGWWKSQNVQSISTGLEVTLVLLKDVLKTQGKFDGVVGFSQGAVLAALLCGLLENPEKYPSWFEGGKAPHPPFQFCVAIAGYKPLDPLGASLLTPSYKTPTLHVVGNTDIVVTPERSQSLIDVSLNGRVEFHDGGHFVPIKSTWRKFLAEYMRNPSDDLPSPNGSTTAAKNGLHTPESDPNTPILE</sequence>
<comment type="caution">
    <text evidence="4">The sequence shown here is derived from an EMBL/GenBank/DDBJ whole genome shotgun (WGS) entry which is preliminary data.</text>
</comment>
<keyword evidence="1" id="KW-0378">Hydrolase</keyword>
<dbReference type="GO" id="GO:0005634">
    <property type="term" value="C:nucleus"/>
    <property type="evidence" value="ECO:0007669"/>
    <property type="project" value="TreeGrafter"/>
</dbReference>
<evidence type="ECO:0000259" key="3">
    <source>
        <dbReference type="Pfam" id="PF03959"/>
    </source>
</evidence>
<dbReference type="InterPro" id="IPR005645">
    <property type="entry name" value="FSH-like_dom"/>
</dbReference>
<evidence type="ECO:0000256" key="1">
    <source>
        <dbReference type="ARBA" id="ARBA00022801"/>
    </source>
</evidence>
<evidence type="ECO:0000313" key="5">
    <source>
        <dbReference type="Proteomes" id="UP000518752"/>
    </source>
</evidence>
<dbReference type="InterPro" id="IPR050593">
    <property type="entry name" value="LovG"/>
</dbReference>
<organism evidence="4 5">
    <name type="scientific">Collybiopsis confluens</name>
    <dbReference type="NCBI Taxonomy" id="2823264"/>
    <lineage>
        <taxon>Eukaryota</taxon>
        <taxon>Fungi</taxon>
        <taxon>Dikarya</taxon>
        <taxon>Basidiomycota</taxon>
        <taxon>Agaricomycotina</taxon>
        <taxon>Agaricomycetes</taxon>
        <taxon>Agaricomycetidae</taxon>
        <taxon>Agaricales</taxon>
        <taxon>Marasmiineae</taxon>
        <taxon>Omphalotaceae</taxon>
        <taxon>Collybiopsis</taxon>
    </lineage>
</organism>
<evidence type="ECO:0000256" key="2">
    <source>
        <dbReference type="SAM" id="MobiDB-lite"/>
    </source>
</evidence>
<dbReference type="OrthoDB" id="2094269at2759"/>
<dbReference type="AlphaFoldDB" id="A0A8H5I0G6"/>
<evidence type="ECO:0000313" key="4">
    <source>
        <dbReference type="EMBL" id="KAF5392762.1"/>
    </source>
</evidence>
<proteinExistence type="predicted"/>
<dbReference type="PANTHER" id="PTHR48070:SF6">
    <property type="entry name" value="ESTERASE OVCA2"/>
    <property type="match status" value="1"/>
</dbReference>
<keyword evidence="5" id="KW-1185">Reference proteome</keyword>
<dbReference type="InterPro" id="IPR029058">
    <property type="entry name" value="AB_hydrolase_fold"/>
</dbReference>
<dbReference type="Proteomes" id="UP000518752">
    <property type="component" value="Unassembled WGS sequence"/>
</dbReference>
<dbReference type="GO" id="GO:0005737">
    <property type="term" value="C:cytoplasm"/>
    <property type="evidence" value="ECO:0007669"/>
    <property type="project" value="TreeGrafter"/>
</dbReference>
<dbReference type="SUPFAM" id="SSF53474">
    <property type="entry name" value="alpha/beta-Hydrolases"/>
    <property type="match status" value="1"/>
</dbReference>
<name>A0A8H5I0G6_9AGAR</name>
<protein>
    <recommendedName>
        <fullName evidence="3">Serine hydrolase domain-containing protein</fullName>
    </recommendedName>
</protein>
<dbReference type="EMBL" id="JAACJN010000004">
    <property type="protein sequence ID" value="KAF5392762.1"/>
    <property type="molecule type" value="Genomic_DNA"/>
</dbReference>
<accession>A0A8H5I0G6</accession>